<dbReference type="Pfam" id="PF14322">
    <property type="entry name" value="SusD-like_3"/>
    <property type="match status" value="1"/>
</dbReference>
<dbReference type="PROSITE" id="PS51257">
    <property type="entry name" value="PROKAR_LIPOPROTEIN"/>
    <property type="match status" value="1"/>
</dbReference>
<evidence type="ECO:0000259" key="6">
    <source>
        <dbReference type="Pfam" id="PF07980"/>
    </source>
</evidence>
<sequence length="455" mass="51975">MKAIKYFILFLILGGLLSSCEDELDVFPRDQLTPETVTSDDIELLTRGVYAAWRDPISFFYLSFLTEDLSGDNLVYRATFFQHGEVDNNAILTNNVLTMRYYNGPYTIIQNANDVINLLNDAEGIQEDIRNRYLGEVKMLRAYAYYRLVTLFGGVPIIETRDPDFQIVPRNSEAEVWQYIIDDLVFAVEHGPDFRNSTLASKYSAKALLARVYLIRGNNTEAKRLSEEVIASSNFALSDDYDNIWFKANNDREHIFYINHTSTDGTNFKGFFLRHSSMPGSGRSELPVDLSLVEAYEEGDVRKDASVLFVPDAFEDPRHLWFSRKFRDPGDGSAPFIVARIAEMYLISAEASYKISNNSTDIDALARINAVREKRGLQPHETIDIHKIIHERRVELAFEGTRWTDMKRTPSQSDPSKSMAQVYVESKGRTINDLLYPIPSQAMEVNPELEQNPGY</sequence>
<comment type="similarity">
    <text evidence="2">Belongs to the SusD family.</text>
</comment>
<dbReference type="KEGG" id="asx:CDL62_13200"/>
<reference evidence="8 9" key="1">
    <citation type="submission" date="2017-02" db="EMBL/GenBank/DDBJ databases">
        <authorList>
            <person name="Peterson S.W."/>
        </authorList>
    </citation>
    <scope>NUCLEOTIDE SEQUENCE [LARGE SCALE GENOMIC DNA]</scope>
    <source>
        <strain evidence="8 9">DSM 24412</strain>
    </source>
</reference>
<dbReference type="Pfam" id="PF07980">
    <property type="entry name" value="SusD_RagB"/>
    <property type="match status" value="1"/>
</dbReference>
<dbReference type="InterPro" id="IPR012944">
    <property type="entry name" value="SusD_RagB_dom"/>
</dbReference>
<comment type="subcellular location">
    <subcellularLocation>
        <location evidence="1">Cell outer membrane</location>
    </subcellularLocation>
</comment>
<evidence type="ECO:0000256" key="4">
    <source>
        <dbReference type="ARBA" id="ARBA00023136"/>
    </source>
</evidence>
<dbReference type="Proteomes" id="UP000191055">
    <property type="component" value="Unassembled WGS sequence"/>
</dbReference>
<dbReference type="GO" id="GO:0009279">
    <property type="term" value="C:cell outer membrane"/>
    <property type="evidence" value="ECO:0007669"/>
    <property type="project" value="UniProtKB-SubCell"/>
</dbReference>
<proteinExistence type="inferred from homology"/>
<dbReference type="STRING" id="889453.SAMN03080601_02736"/>
<keyword evidence="4" id="KW-0472">Membrane</keyword>
<dbReference type="InterPro" id="IPR033985">
    <property type="entry name" value="SusD-like_N"/>
</dbReference>
<keyword evidence="5" id="KW-0998">Cell outer membrane</keyword>
<dbReference type="EMBL" id="FUYV01000017">
    <property type="protein sequence ID" value="SKC23462.1"/>
    <property type="molecule type" value="Genomic_DNA"/>
</dbReference>
<evidence type="ECO:0000256" key="3">
    <source>
        <dbReference type="ARBA" id="ARBA00022729"/>
    </source>
</evidence>
<keyword evidence="3" id="KW-0732">Signal</keyword>
<dbReference type="SUPFAM" id="SSF48452">
    <property type="entry name" value="TPR-like"/>
    <property type="match status" value="1"/>
</dbReference>
<organism evidence="8 9">
    <name type="scientific">Alkalitalea saponilacus</name>
    <dbReference type="NCBI Taxonomy" id="889453"/>
    <lineage>
        <taxon>Bacteria</taxon>
        <taxon>Pseudomonadati</taxon>
        <taxon>Bacteroidota</taxon>
        <taxon>Bacteroidia</taxon>
        <taxon>Marinilabiliales</taxon>
        <taxon>Marinilabiliaceae</taxon>
        <taxon>Alkalitalea</taxon>
    </lineage>
</organism>
<evidence type="ECO:0000313" key="8">
    <source>
        <dbReference type="EMBL" id="SKC23462.1"/>
    </source>
</evidence>
<dbReference type="Gene3D" id="1.25.40.390">
    <property type="match status" value="1"/>
</dbReference>
<name>A0A1T5HS67_9BACT</name>
<dbReference type="RefSeq" id="WP_079558436.1">
    <property type="nucleotide sequence ID" value="NZ_CP021904.1"/>
</dbReference>
<feature type="domain" description="SusD-like N-terminal" evidence="7">
    <location>
        <begin position="58"/>
        <end position="214"/>
    </location>
</feature>
<evidence type="ECO:0000313" key="9">
    <source>
        <dbReference type="Proteomes" id="UP000191055"/>
    </source>
</evidence>
<dbReference type="OrthoDB" id="5694214at2"/>
<protein>
    <submittedName>
        <fullName evidence="8">Starch-binding associating with outer membrane</fullName>
    </submittedName>
</protein>
<evidence type="ECO:0000256" key="2">
    <source>
        <dbReference type="ARBA" id="ARBA00006275"/>
    </source>
</evidence>
<dbReference type="CDD" id="cd08977">
    <property type="entry name" value="SusD"/>
    <property type="match status" value="1"/>
</dbReference>
<keyword evidence="9" id="KW-1185">Reference proteome</keyword>
<accession>A0A1T5HS67</accession>
<dbReference type="AlphaFoldDB" id="A0A1T5HS67"/>
<evidence type="ECO:0000256" key="1">
    <source>
        <dbReference type="ARBA" id="ARBA00004442"/>
    </source>
</evidence>
<evidence type="ECO:0000256" key="5">
    <source>
        <dbReference type="ARBA" id="ARBA00023237"/>
    </source>
</evidence>
<gene>
    <name evidence="8" type="ORF">SAMN03080601_02736</name>
</gene>
<evidence type="ECO:0000259" key="7">
    <source>
        <dbReference type="Pfam" id="PF14322"/>
    </source>
</evidence>
<feature type="domain" description="RagB/SusD" evidence="6">
    <location>
        <begin position="328"/>
        <end position="455"/>
    </location>
</feature>
<dbReference type="InterPro" id="IPR011990">
    <property type="entry name" value="TPR-like_helical_dom_sf"/>
</dbReference>